<organism evidence="3">
    <name type="scientific">Glycine max</name>
    <name type="common">Soybean</name>
    <name type="synonym">Glycine hispida</name>
    <dbReference type="NCBI Taxonomy" id="3847"/>
    <lineage>
        <taxon>Eukaryota</taxon>
        <taxon>Viridiplantae</taxon>
        <taxon>Streptophyta</taxon>
        <taxon>Embryophyta</taxon>
        <taxon>Tracheophyta</taxon>
        <taxon>Spermatophyta</taxon>
        <taxon>Magnoliopsida</taxon>
        <taxon>eudicotyledons</taxon>
        <taxon>Gunneridae</taxon>
        <taxon>Pentapetalae</taxon>
        <taxon>rosids</taxon>
        <taxon>fabids</taxon>
        <taxon>Fabales</taxon>
        <taxon>Fabaceae</taxon>
        <taxon>Papilionoideae</taxon>
        <taxon>50 kb inversion clade</taxon>
        <taxon>NPAAA clade</taxon>
        <taxon>indigoferoid/millettioid clade</taxon>
        <taxon>Phaseoleae</taxon>
        <taxon>Glycine</taxon>
        <taxon>Glycine subgen. Soja</taxon>
    </lineage>
</organism>
<evidence type="ECO:0000259" key="2">
    <source>
        <dbReference type="PROSITE" id="PS51038"/>
    </source>
</evidence>
<dbReference type="SMART" id="SM00439">
    <property type="entry name" value="BAH"/>
    <property type="match status" value="1"/>
</dbReference>
<feature type="region of interest" description="Disordered" evidence="1">
    <location>
        <begin position="611"/>
        <end position="640"/>
    </location>
</feature>
<name>A0A0R0IST9_SOYBN</name>
<accession>A0A0R0IST9</accession>
<reference evidence="3 4" key="1">
    <citation type="journal article" date="2010" name="Nature">
        <title>Genome sequence of the palaeopolyploid soybean.</title>
        <authorList>
            <person name="Schmutz J."/>
            <person name="Cannon S.B."/>
            <person name="Schlueter J."/>
            <person name="Ma J."/>
            <person name="Mitros T."/>
            <person name="Nelson W."/>
            <person name="Hyten D.L."/>
            <person name="Song Q."/>
            <person name="Thelen J.J."/>
            <person name="Cheng J."/>
            <person name="Xu D."/>
            <person name="Hellsten U."/>
            <person name="May G.D."/>
            <person name="Yu Y."/>
            <person name="Sakurai T."/>
            <person name="Umezawa T."/>
            <person name="Bhattacharyya M.K."/>
            <person name="Sandhu D."/>
            <person name="Valliyodan B."/>
            <person name="Lindquist E."/>
            <person name="Peto M."/>
            <person name="Grant D."/>
            <person name="Shu S."/>
            <person name="Goodstein D."/>
            <person name="Barry K."/>
            <person name="Futrell-Griggs M."/>
            <person name="Abernathy B."/>
            <person name="Du J."/>
            <person name="Tian Z."/>
            <person name="Zhu L."/>
            <person name="Gill N."/>
            <person name="Joshi T."/>
            <person name="Libault M."/>
            <person name="Sethuraman A."/>
            <person name="Zhang X.-C."/>
            <person name="Shinozaki K."/>
            <person name="Nguyen H.T."/>
            <person name="Wing R.A."/>
            <person name="Cregan P."/>
            <person name="Specht J."/>
            <person name="Grimwood J."/>
            <person name="Rokhsar D."/>
            <person name="Stacey G."/>
            <person name="Shoemaker R.C."/>
            <person name="Jackson S.A."/>
        </authorList>
    </citation>
    <scope>NUCLEOTIDE SEQUENCE [LARGE SCALE GENOMIC DNA]</scope>
    <source>
        <strain evidence="4">cv. Williams 82</strain>
        <tissue evidence="3">Callus</tissue>
    </source>
</reference>
<dbReference type="Proteomes" id="UP000008827">
    <property type="component" value="Chromosome 8"/>
</dbReference>
<dbReference type="EMBL" id="CM000841">
    <property type="protein sequence ID" value="KRH45302.1"/>
    <property type="molecule type" value="Genomic_DNA"/>
</dbReference>
<dbReference type="InterPro" id="IPR008395">
    <property type="entry name" value="Agenet-like_dom"/>
</dbReference>
<dbReference type="AlphaFoldDB" id="A0A0R0IST9"/>
<keyword evidence="5" id="KW-1185">Reference proteome</keyword>
<evidence type="ECO:0000313" key="4">
    <source>
        <dbReference type="EnsemblPlants" id="KRH45302"/>
    </source>
</evidence>
<dbReference type="Gramene" id="KRH45302">
    <property type="protein sequence ID" value="KRH45302"/>
    <property type="gene ID" value="GLYMA_08G263800"/>
</dbReference>
<dbReference type="EnsemblPlants" id="KRH45302">
    <property type="protein sequence ID" value="KRH45302"/>
    <property type="gene ID" value="GLYMA_08G263800"/>
</dbReference>
<protein>
    <recommendedName>
        <fullName evidence="2">BAH domain-containing protein</fullName>
    </recommendedName>
</protein>
<reference evidence="4" key="2">
    <citation type="submission" date="2018-02" db="UniProtKB">
        <authorList>
            <consortium name="EnsemblPlants"/>
        </authorList>
    </citation>
    <scope>IDENTIFICATION</scope>
    <source>
        <strain evidence="4">Williams 82</strain>
    </source>
</reference>
<evidence type="ECO:0000313" key="3">
    <source>
        <dbReference type="EMBL" id="KRH45302.1"/>
    </source>
</evidence>
<feature type="compositionally biased region" description="Basic and acidic residues" evidence="1">
    <location>
        <begin position="578"/>
        <end position="589"/>
    </location>
</feature>
<dbReference type="Pfam" id="PF05641">
    <property type="entry name" value="Agenet"/>
    <property type="match status" value="1"/>
</dbReference>
<feature type="compositionally biased region" description="Polar residues" evidence="1">
    <location>
        <begin position="549"/>
        <end position="576"/>
    </location>
</feature>
<dbReference type="InterPro" id="IPR043151">
    <property type="entry name" value="BAH_sf"/>
</dbReference>
<dbReference type="Gene3D" id="2.30.30.490">
    <property type="match status" value="1"/>
</dbReference>
<dbReference type="ExpressionAtlas" id="A0A0R0IST9">
    <property type="expression patterns" value="baseline and differential"/>
</dbReference>
<feature type="region of interest" description="Disordered" evidence="1">
    <location>
        <begin position="549"/>
        <end position="589"/>
    </location>
</feature>
<dbReference type="RefSeq" id="XP_006606956.1">
    <property type="nucleotide sequence ID" value="XM_006606893.3"/>
</dbReference>
<dbReference type="SMR" id="A0A0R0IST9"/>
<dbReference type="STRING" id="3847.A0A0R0IST9"/>
<feature type="domain" description="BAH" evidence="2">
    <location>
        <begin position="162"/>
        <end position="279"/>
    </location>
</feature>
<dbReference type="SMART" id="SM00743">
    <property type="entry name" value="Agenet"/>
    <property type="match status" value="2"/>
</dbReference>
<dbReference type="PANTHER" id="PTHR31917:SF58">
    <property type="entry name" value="AGENET AND BROMO-ADJACENT HOMOLOGY (BAH) DOMAIN-CONTAINING PROTEIN"/>
    <property type="match status" value="1"/>
</dbReference>
<dbReference type="Pfam" id="PF01426">
    <property type="entry name" value="BAH"/>
    <property type="match status" value="1"/>
</dbReference>
<dbReference type="CDD" id="cd20405">
    <property type="entry name" value="Tudor_Agenet_AtDUF_rpt1_3"/>
    <property type="match status" value="1"/>
</dbReference>
<proteinExistence type="predicted"/>
<dbReference type="OrthoDB" id="1883212at2759"/>
<dbReference type="GO" id="GO:0003682">
    <property type="term" value="F:chromatin binding"/>
    <property type="evidence" value="ECO:0007669"/>
    <property type="project" value="InterPro"/>
</dbReference>
<dbReference type="OMA" id="NCKYIGD"/>
<dbReference type="PANTHER" id="PTHR31917">
    <property type="entry name" value="AGENET DOMAIN-CONTAINING PROTEIN-RELATED"/>
    <property type="match status" value="1"/>
</dbReference>
<feature type="compositionally biased region" description="Polar residues" evidence="1">
    <location>
        <begin position="616"/>
        <end position="640"/>
    </location>
</feature>
<evidence type="ECO:0000256" key="1">
    <source>
        <dbReference type="SAM" id="MobiDB-lite"/>
    </source>
</evidence>
<evidence type="ECO:0000313" key="5">
    <source>
        <dbReference type="Proteomes" id="UP000008827"/>
    </source>
</evidence>
<dbReference type="GeneID" id="100817358"/>
<dbReference type="InterPro" id="IPR001025">
    <property type="entry name" value="BAH_dom"/>
</dbReference>
<gene>
    <name evidence="4" type="primary">LOC100817358</name>
    <name evidence="3" type="ORF">GLYMA_08G263800</name>
</gene>
<reference evidence="3" key="3">
    <citation type="submission" date="2018-07" db="EMBL/GenBank/DDBJ databases">
        <title>WGS assembly of Glycine max.</title>
        <authorList>
            <person name="Schmutz J."/>
            <person name="Cannon S."/>
            <person name="Schlueter J."/>
            <person name="Ma J."/>
            <person name="Mitros T."/>
            <person name="Nelson W."/>
            <person name="Hyten D."/>
            <person name="Song Q."/>
            <person name="Thelen J."/>
            <person name="Cheng J."/>
            <person name="Xu D."/>
            <person name="Hellsten U."/>
            <person name="May G."/>
            <person name="Yu Y."/>
            <person name="Sakurai T."/>
            <person name="Umezawa T."/>
            <person name="Bhattacharyya M."/>
            <person name="Sandhu D."/>
            <person name="Valliyodan B."/>
            <person name="Lindquist E."/>
            <person name="Peto M."/>
            <person name="Grant D."/>
            <person name="Shu S."/>
            <person name="Goodstein D."/>
            <person name="Barry K."/>
            <person name="Futrell-Griggs M."/>
            <person name="Abernathy B."/>
            <person name="Du J."/>
            <person name="Tian Z."/>
            <person name="Zhu L."/>
            <person name="Gill N."/>
            <person name="Joshi T."/>
            <person name="Libault M."/>
            <person name="Sethuraman A."/>
            <person name="Zhang X."/>
            <person name="Shinozaki K."/>
            <person name="Nguyen H."/>
            <person name="Wing R."/>
            <person name="Cregan P."/>
            <person name="Specht J."/>
            <person name="Grimwood J."/>
            <person name="Rokhsar D."/>
            <person name="Stacey G."/>
            <person name="Shoemaker R."/>
            <person name="Jackson S."/>
        </authorList>
    </citation>
    <scope>NUCLEOTIDE SEQUENCE</scope>
    <source>
        <tissue evidence="3">Callus</tissue>
    </source>
</reference>
<dbReference type="InterPro" id="IPR014002">
    <property type="entry name" value="Agenet_dom_plant"/>
</dbReference>
<sequence>MGTTSCEKKSVVYVSWDEVFVSNDKGRREVHYLLKRRGGGSDLAVLGKEKSLLRHMSYRYAIRNAALFKPYLKLRSRREVVDWLDSIVSGRDFRWLDLKLNDSSSGDAVMVGKHGYEPEIGALKDNQLQKMHSCTKEFSWIGLPWTCKKRRKHYQAYKRNGFQISVHDFVFVLAEEDKRLVAYLEDLYEDSRGNRMVVVRWFHKIDEVGIALPHSFSDREVFFSLYLQDLSIECIDGLAFVLSPGHYKKFQNEACRTHLEPFMCNHQFDNDDVKPFDITRIKGYWKQEILRYMYAQLDLKSSGSSGQSDVSLELDENHTSTAFVRPKKRLCLTEAADAKEAADLVGLSTENLNNSNTGNNSGKLVGHTNKTATIKGKNEHASHHLIVGSQVEVLSQDSGMRGCWFRASVIKKHKDKVKVQYQDILDAVDETKKLEEWVLASRIAVADCLGLRMRGRTMVRPDPPSNKRELSWVGDVGFVVDAWWHDGWWEGIVVQKDSEANYHVYFPGEKVVSVFGPGNLRVSQDWVGNEWIYVRERPDLVASVLSSLKTKQNSNNSQSTGATTRDVIQSGQSDTCLDSDKDRPRKPEVVPDLLKNDLLSQLRWKTTRKRRRWSSATSYQKPQCTDTHQKRSPNVVTSNAPDSFVIPASLKVDHDDCKYVGDPSIFSSSVVPSLTNMVMCR</sequence>
<dbReference type="PROSITE" id="PS51038">
    <property type="entry name" value="BAH"/>
    <property type="match status" value="1"/>
</dbReference>